<evidence type="ECO:0000256" key="1">
    <source>
        <dbReference type="SAM" id="Phobius"/>
    </source>
</evidence>
<dbReference type="EMBL" id="JAVRHQ010000022">
    <property type="protein sequence ID" value="MDT0644178.1"/>
    <property type="molecule type" value="Genomic_DNA"/>
</dbReference>
<keyword evidence="1" id="KW-0472">Membrane</keyword>
<dbReference type="Proteomes" id="UP001262889">
    <property type="component" value="Unassembled WGS sequence"/>
</dbReference>
<dbReference type="PANTHER" id="PTHR34219">
    <property type="entry name" value="IRON-REGULATED INNER MEMBRANE PROTEIN-RELATED"/>
    <property type="match status" value="1"/>
</dbReference>
<feature type="transmembrane region" description="Helical" evidence="1">
    <location>
        <begin position="145"/>
        <end position="165"/>
    </location>
</feature>
<keyword evidence="1" id="KW-1133">Transmembrane helix</keyword>
<evidence type="ECO:0000313" key="2">
    <source>
        <dbReference type="EMBL" id="MDT0644178.1"/>
    </source>
</evidence>
<feature type="transmembrane region" description="Helical" evidence="1">
    <location>
        <begin position="12"/>
        <end position="40"/>
    </location>
</feature>
<reference evidence="2 3" key="1">
    <citation type="submission" date="2023-09" db="EMBL/GenBank/DDBJ databases">
        <authorList>
            <person name="Rey-Velasco X."/>
        </authorList>
    </citation>
    <scope>NUCLEOTIDE SEQUENCE [LARGE SCALE GENOMIC DNA]</scope>
    <source>
        <strain evidence="2 3">F363</strain>
    </source>
</reference>
<dbReference type="PANTHER" id="PTHR34219:SF3">
    <property type="entry name" value="BLL7967 PROTEIN"/>
    <property type="match status" value="1"/>
</dbReference>
<proteinExistence type="predicted"/>
<feature type="transmembrane region" description="Helical" evidence="1">
    <location>
        <begin position="195"/>
        <end position="218"/>
    </location>
</feature>
<protein>
    <submittedName>
        <fullName evidence="2">PepSY-associated TM helix domain-containing protein</fullName>
    </submittedName>
</protein>
<organism evidence="2 3">
    <name type="scientific">Autumnicola tepida</name>
    <dbReference type="NCBI Taxonomy" id="3075595"/>
    <lineage>
        <taxon>Bacteria</taxon>
        <taxon>Pseudomonadati</taxon>
        <taxon>Bacteroidota</taxon>
        <taxon>Flavobacteriia</taxon>
        <taxon>Flavobacteriales</taxon>
        <taxon>Flavobacteriaceae</taxon>
        <taxon>Autumnicola</taxon>
    </lineage>
</organism>
<name>A0ABU3CCW2_9FLAO</name>
<dbReference type="InterPro" id="IPR005625">
    <property type="entry name" value="PepSY-ass_TM"/>
</dbReference>
<sequence>MKKKKQHSFKKWIGRLHLWLGLSSGIIVFIVALTGCIFVFHDELKDLAYDWRKVELQHKQFAKPSEIQQKIKQFYPEADASMVVYQNRERPAQVFTNINGVPHQLYFNPYSAELVHVQNLEEDFFSLIEDLHMHLLLPEQTGKQVVGISTIVFVLMLISGIILWWPKKKKHISKNFSIKWNARWRRINYDWHRVTGIYISIIALLIALTGLGICYEWMHESFYAVGNLWQDRPEDQVSETITNSGALNPAAVDSAFLQTKNLMPQSGMLFVWQQSPEKPIVTGAYPESLEFDHQSNFYFHPGSGKLLQSKLYSEKSRGLKLQEMNYGLHTGQYLGLAGKIIAFTVSLFVAGLPVSGCMIWWGRRNKKKKKTAKPVLA</sequence>
<keyword evidence="1" id="KW-0812">Transmembrane</keyword>
<dbReference type="Pfam" id="PF03929">
    <property type="entry name" value="PepSY_TM"/>
    <property type="match status" value="1"/>
</dbReference>
<dbReference type="RefSeq" id="WP_311535796.1">
    <property type="nucleotide sequence ID" value="NZ_JAVRHQ010000022.1"/>
</dbReference>
<accession>A0ABU3CCW2</accession>
<feature type="transmembrane region" description="Helical" evidence="1">
    <location>
        <begin position="340"/>
        <end position="361"/>
    </location>
</feature>
<evidence type="ECO:0000313" key="3">
    <source>
        <dbReference type="Proteomes" id="UP001262889"/>
    </source>
</evidence>
<gene>
    <name evidence="2" type="ORF">RM553_15180</name>
</gene>
<comment type="caution">
    <text evidence="2">The sequence shown here is derived from an EMBL/GenBank/DDBJ whole genome shotgun (WGS) entry which is preliminary data.</text>
</comment>
<keyword evidence="3" id="KW-1185">Reference proteome</keyword>